<evidence type="ECO:0000256" key="4">
    <source>
        <dbReference type="ARBA" id="ARBA00022964"/>
    </source>
</evidence>
<dbReference type="PROSITE" id="PS51471">
    <property type="entry name" value="FE2OG_OXY"/>
    <property type="match status" value="1"/>
</dbReference>
<dbReference type="InterPro" id="IPR005123">
    <property type="entry name" value="Oxoglu/Fe-dep_dioxygenase_dom"/>
</dbReference>
<evidence type="ECO:0000256" key="6">
    <source>
        <dbReference type="ARBA" id="ARBA00023004"/>
    </source>
</evidence>
<dbReference type="AlphaFoldDB" id="A0A1N7NB57"/>
<gene>
    <name evidence="9" type="ORF">SAMN05421774_103261</name>
</gene>
<accession>A0A1N7NB57</accession>
<evidence type="ECO:0000313" key="9">
    <source>
        <dbReference type="EMBL" id="SIS95542.1"/>
    </source>
</evidence>
<feature type="compositionally biased region" description="Polar residues" evidence="7">
    <location>
        <begin position="77"/>
        <end position="86"/>
    </location>
</feature>
<keyword evidence="4" id="KW-0223">Dioxygenase</keyword>
<evidence type="ECO:0000256" key="5">
    <source>
        <dbReference type="ARBA" id="ARBA00023002"/>
    </source>
</evidence>
<dbReference type="GO" id="GO:0016209">
    <property type="term" value="F:antioxidant activity"/>
    <property type="evidence" value="ECO:0007669"/>
    <property type="project" value="InterPro"/>
</dbReference>
<sequence>MRRQGQWGEWRQSARSADNLIRRNPPPGTQGAKKSASGGMIQGDGSVSHTSLHKTDIPMTVQPTARPIPSPGDPAPSFTQRSPSNPRYNFDSAAGRYLVLCFLGSSAEPLAQEALATVAARPDLFNDDRASFFAVTNDPADETRQANRTPGYRWFWDFDQSVARQYGAVAPDATPGDRLALRRFWLLIDPTMRVIATLPFRPETSGGAELVALLDALPPPARFAGFEIQAPILVLPRVFEPELCTHLIGLYEAHGGSESGFMREVDGRTVGVSDRSHKSRKDYDITDRDLVAALQARFVRRVVPEIAKVHQFHVTRMERYIVSCYAAEDGGHFGAHRDNTTSGTAHRRFAVSVNLNDDFDGGEVSFPEYGPRSFKAPPGGAVVFSCSLLHKVSTVTRGRRYAFLPFLYDDAAARLRERNAALVGENGSAYRAQDPEQAR</sequence>
<proteinExistence type="predicted"/>
<feature type="domain" description="Fe2OG dioxygenase" evidence="8">
    <location>
        <begin position="311"/>
        <end position="410"/>
    </location>
</feature>
<dbReference type="Proteomes" id="UP000186141">
    <property type="component" value="Unassembled WGS sequence"/>
</dbReference>
<dbReference type="Gene3D" id="2.60.120.620">
    <property type="entry name" value="q2cbj1_9rhob like domain"/>
    <property type="match status" value="1"/>
</dbReference>
<dbReference type="InterPro" id="IPR036249">
    <property type="entry name" value="Thioredoxin-like_sf"/>
</dbReference>
<feature type="region of interest" description="Disordered" evidence="7">
    <location>
        <begin position="1"/>
        <end position="86"/>
    </location>
</feature>
<dbReference type="EMBL" id="FTOT01000003">
    <property type="protein sequence ID" value="SIS95542.1"/>
    <property type="molecule type" value="Genomic_DNA"/>
</dbReference>
<dbReference type="GO" id="GO:0051213">
    <property type="term" value="F:dioxygenase activity"/>
    <property type="evidence" value="ECO:0007669"/>
    <property type="project" value="UniProtKB-KW"/>
</dbReference>
<evidence type="ECO:0000256" key="1">
    <source>
        <dbReference type="ARBA" id="ARBA00001961"/>
    </source>
</evidence>
<keyword evidence="5" id="KW-0560">Oxidoreductase</keyword>
<dbReference type="GO" id="GO:0005506">
    <property type="term" value="F:iron ion binding"/>
    <property type="evidence" value="ECO:0007669"/>
    <property type="project" value="InterPro"/>
</dbReference>
<evidence type="ECO:0000259" key="8">
    <source>
        <dbReference type="PROSITE" id="PS51471"/>
    </source>
</evidence>
<evidence type="ECO:0000256" key="7">
    <source>
        <dbReference type="SAM" id="MobiDB-lite"/>
    </source>
</evidence>
<comment type="cofactor">
    <cofactor evidence="1">
        <name>L-ascorbate</name>
        <dbReference type="ChEBI" id="CHEBI:38290"/>
    </cofactor>
</comment>
<keyword evidence="10" id="KW-1185">Reference proteome</keyword>
<keyword evidence="3" id="KW-0847">Vitamin C</keyword>
<dbReference type="SMART" id="SM00702">
    <property type="entry name" value="P4Hc"/>
    <property type="match status" value="1"/>
</dbReference>
<dbReference type="Pfam" id="PF13640">
    <property type="entry name" value="2OG-FeII_Oxy_3"/>
    <property type="match status" value="1"/>
</dbReference>
<protein>
    <submittedName>
        <fullName evidence="9">AhpC/TSA family protein</fullName>
    </submittedName>
</protein>
<keyword evidence="6" id="KW-0408">Iron</keyword>
<dbReference type="GO" id="GO:0016705">
    <property type="term" value="F:oxidoreductase activity, acting on paired donors, with incorporation or reduction of molecular oxygen"/>
    <property type="evidence" value="ECO:0007669"/>
    <property type="project" value="InterPro"/>
</dbReference>
<reference evidence="9 10" key="1">
    <citation type="submission" date="2017-01" db="EMBL/GenBank/DDBJ databases">
        <authorList>
            <person name="Mah S.A."/>
            <person name="Swanson W.J."/>
            <person name="Moy G.W."/>
            <person name="Vacquier V.D."/>
        </authorList>
    </citation>
    <scope>NUCLEOTIDE SEQUENCE [LARGE SCALE GENOMIC DNA]</scope>
    <source>
        <strain evidence="9 10">DSM 26375</strain>
    </source>
</reference>
<keyword evidence="2" id="KW-0479">Metal-binding</keyword>
<dbReference type="Gene3D" id="3.40.30.10">
    <property type="entry name" value="Glutaredoxin"/>
    <property type="match status" value="1"/>
</dbReference>
<dbReference type="InterPro" id="IPR006620">
    <property type="entry name" value="Pro_4_hyd_alph"/>
</dbReference>
<evidence type="ECO:0000256" key="2">
    <source>
        <dbReference type="ARBA" id="ARBA00022723"/>
    </source>
</evidence>
<dbReference type="STRING" id="1086013.SAMN05421774_103261"/>
<dbReference type="InterPro" id="IPR000866">
    <property type="entry name" value="AhpC/TSA"/>
</dbReference>
<organism evidence="9 10">
    <name type="scientific">Gemmobacter megaterium</name>
    <dbReference type="NCBI Taxonomy" id="1086013"/>
    <lineage>
        <taxon>Bacteria</taxon>
        <taxon>Pseudomonadati</taxon>
        <taxon>Pseudomonadota</taxon>
        <taxon>Alphaproteobacteria</taxon>
        <taxon>Rhodobacterales</taxon>
        <taxon>Paracoccaceae</taxon>
        <taxon>Gemmobacter</taxon>
    </lineage>
</organism>
<name>A0A1N7NB57_9RHOB</name>
<evidence type="ECO:0000256" key="3">
    <source>
        <dbReference type="ARBA" id="ARBA00022896"/>
    </source>
</evidence>
<dbReference type="GO" id="GO:0031418">
    <property type="term" value="F:L-ascorbic acid binding"/>
    <property type="evidence" value="ECO:0007669"/>
    <property type="project" value="UniProtKB-KW"/>
</dbReference>
<dbReference type="SUPFAM" id="SSF51197">
    <property type="entry name" value="Clavaminate synthase-like"/>
    <property type="match status" value="1"/>
</dbReference>
<evidence type="ECO:0000313" key="10">
    <source>
        <dbReference type="Proteomes" id="UP000186141"/>
    </source>
</evidence>
<dbReference type="Pfam" id="PF00578">
    <property type="entry name" value="AhpC-TSA"/>
    <property type="match status" value="1"/>
</dbReference>
<dbReference type="SUPFAM" id="SSF52833">
    <property type="entry name" value="Thioredoxin-like"/>
    <property type="match status" value="1"/>
</dbReference>
<dbReference type="InterPro" id="IPR044862">
    <property type="entry name" value="Pro_4_hyd_alph_FE2OG_OXY"/>
</dbReference>